<dbReference type="PANTHER" id="PTHR34580">
    <property type="match status" value="1"/>
</dbReference>
<comment type="caution">
    <text evidence="3">The sequence shown here is derived from an EMBL/GenBank/DDBJ whole genome shotgun (WGS) entry which is preliminary data.</text>
</comment>
<gene>
    <name evidence="3" type="ORF">RV15_GL001293</name>
</gene>
<dbReference type="EMBL" id="JXLC01000002">
    <property type="protein sequence ID" value="OJG93261.1"/>
    <property type="molecule type" value="Genomic_DNA"/>
</dbReference>
<dbReference type="PANTHER" id="PTHR34580:SF9">
    <property type="entry name" value="SLL5097 PROTEIN"/>
    <property type="match status" value="1"/>
</dbReference>
<evidence type="ECO:0000313" key="3">
    <source>
        <dbReference type="EMBL" id="OJG93261.1"/>
    </source>
</evidence>
<dbReference type="SUPFAM" id="SSF46785">
    <property type="entry name" value="Winged helix' DNA-binding domain"/>
    <property type="match status" value="1"/>
</dbReference>
<evidence type="ECO:0008006" key="5">
    <source>
        <dbReference type="Google" id="ProtNLM"/>
    </source>
</evidence>
<dbReference type="InterPro" id="IPR036390">
    <property type="entry name" value="WH_DNA-bd_sf"/>
</dbReference>
<proteinExistence type="predicted"/>
<dbReference type="Pfam" id="PF13280">
    <property type="entry name" value="WYL"/>
    <property type="match status" value="1"/>
</dbReference>
<evidence type="ECO:0000313" key="4">
    <source>
        <dbReference type="Proteomes" id="UP000183039"/>
    </source>
</evidence>
<organism evidence="3 4">
    <name type="scientific">Enterococcus silesiacus</name>
    <dbReference type="NCBI Taxonomy" id="332949"/>
    <lineage>
        <taxon>Bacteria</taxon>
        <taxon>Bacillati</taxon>
        <taxon>Bacillota</taxon>
        <taxon>Bacilli</taxon>
        <taxon>Lactobacillales</taxon>
        <taxon>Enterococcaceae</taxon>
        <taxon>Enterococcus</taxon>
    </lineage>
</organism>
<dbReference type="Pfam" id="PF08279">
    <property type="entry name" value="HTH_11"/>
    <property type="match status" value="1"/>
</dbReference>
<name>A0AA91GDI1_9ENTE</name>
<protein>
    <recommendedName>
        <fullName evidence="5">HTH deoR-type domain-containing protein</fullName>
    </recommendedName>
</protein>
<dbReference type="InterPro" id="IPR026881">
    <property type="entry name" value="WYL_dom"/>
</dbReference>
<accession>A0AA91GDI1</accession>
<feature type="domain" description="Helix-turn-helix type 11" evidence="1">
    <location>
        <begin position="13"/>
        <end position="63"/>
    </location>
</feature>
<dbReference type="Proteomes" id="UP000183039">
    <property type="component" value="Unassembled WGS sequence"/>
</dbReference>
<sequence length="320" mass="37525">MILLGGAMKKVERINDMILFLAGKNSFNLKELIERYSISKSTALRDIQSLEAIGLPIYSELGRHGKYQLLDTRIVAPGLFTEGEIYALYFALLTLKGYQSTPFNMESSTLELKYSQVLPEKLQKELLLMHKIITLEQVNHSNTSQYLKEIVQGILREKVFNVRYAKKQEIVSLKAQFVQLSSKFGQWYARIWNHETQQIRVIRCDKIELLEEEKSQESLPLETLLKKVETFYQNEQRISFSIKVDEKGKDIFTKENYPSMSIQASEEDYLINGYYQITEEEFMTDYLLRFGTSIRQIEPIQLKERLSKRALFLADYWHQL</sequence>
<dbReference type="AlphaFoldDB" id="A0AA91GDI1"/>
<evidence type="ECO:0000259" key="2">
    <source>
        <dbReference type="Pfam" id="PF13280"/>
    </source>
</evidence>
<dbReference type="Gene3D" id="1.10.10.10">
    <property type="entry name" value="Winged helix-like DNA-binding domain superfamily/Winged helix DNA-binding domain"/>
    <property type="match status" value="1"/>
</dbReference>
<dbReference type="InterPro" id="IPR051534">
    <property type="entry name" value="CBASS_pafABC_assoc_protein"/>
</dbReference>
<feature type="domain" description="WYL" evidence="2">
    <location>
        <begin position="146"/>
        <end position="210"/>
    </location>
</feature>
<evidence type="ECO:0000259" key="1">
    <source>
        <dbReference type="Pfam" id="PF08279"/>
    </source>
</evidence>
<dbReference type="InterPro" id="IPR013196">
    <property type="entry name" value="HTH_11"/>
</dbReference>
<reference evidence="3 4" key="1">
    <citation type="submission" date="2014-12" db="EMBL/GenBank/DDBJ databases">
        <title>Draft genome sequences of 29 type strains of Enterococci.</title>
        <authorList>
            <person name="Zhong Z."/>
            <person name="Sun Z."/>
            <person name="Liu W."/>
            <person name="Zhang W."/>
            <person name="Zhang H."/>
        </authorList>
    </citation>
    <scope>NUCLEOTIDE SEQUENCE [LARGE SCALE GENOMIC DNA]</scope>
    <source>
        <strain evidence="3 4">DSM 22801</strain>
    </source>
</reference>
<dbReference type="InterPro" id="IPR036388">
    <property type="entry name" value="WH-like_DNA-bd_sf"/>
</dbReference>